<accession>A0ABX0DDG9</accession>
<name>A0ABX0DDG9_9MICC</name>
<evidence type="ECO:0000256" key="1">
    <source>
        <dbReference type="SAM" id="Phobius"/>
    </source>
</evidence>
<evidence type="ECO:0000313" key="3">
    <source>
        <dbReference type="Proteomes" id="UP000479226"/>
    </source>
</evidence>
<feature type="transmembrane region" description="Helical" evidence="1">
    <location>
        <begin position="41"/>
        <end position="64"/>
    </location>
</feature>
<keyword evidence="3" id="KW-1185">Reference proteome</keyword>
<feature type="transmembrane region" description="Helical" evidence="1">
    <location>
        <begin position="362"/>
        <end position="382"/>
    </location>
</feature>
<feature type="transmembrane region" description="Helical" evidence="1">
    <location>
        <begin position="88"/>
        <end position="108"/>
    </location>
</feature>
<reference evidence="2 3" key="1">
    <citation type="submission" date="2020-02" db="EMBL/GenBank/DDBJ databases">
        <title>Genome sequence of the type strain DSM 27180 of Arthrobacter silviterrae.</title>
        <authorList>
            <person name="Gao J."/>
            <person name="Sun J."/>
        </authorList>
    </citation>
    <scope>NUCLEOTIDE SEQUENCE [LARGE SCALE GENOMIC DNA]</scope>
    <source>
        <strain evidence="2 3">DSM 27180</strain>
    </source>
</reference>
<dbReference type="PANTHER" id="PTHR43471">
    <property type="entry name" value="ABC TRANSPORTER PERMEASE"/>
    <property type="match status" value="1"/>
</dbReference>
<dbReference type="EMBL" id="JAAKZI010000002">
    <property type="protein sequence ID" value="NGN82232.1"/>
    <property type="molecule type" value="Genomic_DNA"/>
</dbReference>
<proteinExistence type="predicted"/>
<feature type="transmembrane region" description="Helical" evidence="1">
    <location>
        <begin position="205"/>
        <end position="228"/>
    </location>
</feature>
<sequence>MENGTGPAPRTDAGPSGLGAYAAGVWAVVGMELRQRLRARGWYIMLVVWFGLIWLVTALTWASWKVQSSAQGDFGGVAGSAANGPGPLIFEAVLAFVLLFGLLVAPALSANAISGDRAGGTLAIMQVTLLRPGQLLWGKFLASWCAALAFLVVSVPFLVFGILQGGLGAGHILVALLMLAIELGVVCALGVGVSALANRPLFSIVVTYLVVAALTFGTLIAFGLGMMVTDGTVQANQVYYKNSYVATGPDGTVDPSQPSGQPELPQDITDQNDQFACYGPMQDQRAPRTDRVAWLLGMNPFVVVADAIPYPDRTSAAQQQYAVGAFESISQGARSAQAGPEATYQCANGKVAASYLSPQAPLWPLGLGLQLLLTAGVLALAWRALRTPAGRLAKGTRVA</sequence>
<protein>
    <submittedName>
        <fullName evidence="2">ABC transporter permease</fullName>
    </submittedName>
</protein>
<keyword evidence="1" id="KW-0812">Transmembrane</keyword>
<organism evidence="2 3">
    <name type="scientific">Arthrobacter silviterrae</name>
    <dbReference type="NCBI Taxonomy" id="2026658"/>
    <lineage>
        <taxon>Bacteria</taxon>
        <taxon>Bacillati</taxon>
        <taxon>Actinomycetota</taxon>
        <taxon>Actinomycetes</taxon>
        <taxon>Micrococcales</taxon>
        <taxon>Micrococcaceae</taxon>
        <taxon>Arthrobacter</taxon>
    </lineage>
</organism>
<dbReference type="Proteomes" id="UP000479226">
    <property type="component" value="Unassembled WGS sequence"/>
</dbReference>
<keyword evidence="1" id="KW-0472">Membrane</keyword>
<gene>
    <name evidence="2" type="ORF">G6N77_01960</name>
</gene>
<feature type="transmembrane region" description="Helical" evidence="1">
    <location>
        <begin position="169"/>
        <end position="193"/>
    </location>
</feature>
<dbReference type="Pfam" id="PF12679">
    <property type="entry name" value="ABC2_membrane_2"/>
    <property type="match status" value="1"/>
</dbReference>
<comment type="caution">
    <text evidence="2">The sequence shown here is derived from an EMBL/GenBank/DDBJ whole genome shotgun (WGS) entry which is preliminary data.</text>
</comment>
<feature type="transmembrane region" description="Helical" evidence="1">
    <location>
        <begin position="140"/>
        <end position="163"/>
    </location>
</feature>
<evidence type="ECO:0000313" key="2">
    <source>
        <dbReference type="EMBL" id="NGN82232.1"/>
    </source>
</evidence>
<keyword evidence="1" id="KW-1133">Transmembrane helix</keyword>